<evidence type="ECO:0000313" key="2">
    <source>
        <dbReference type="EnsemblPlants" id="AUR62008836-RA:cds"/>
    </source>
</evidence>
<sequence>MDFEDLDDPFQAPKPKPSRFAPKNARFQPKTKNSGAMKSEPKVEVKKEEDSTVPVAEAKMEVDSVELKEEVMEEREIPETSNSMEVDVEEDCVVAEYDVYYTPRDPATQLYVLQYPLRPSWRPYELEQRCTEVRYKPKSGEVEVDLSIDTNSDNYLKSDTDDGKLTLSSSCKPPQTTSYAIGVLFDKKLRPSMESLDSSGSKIKQPNVTFKEERSNNSAVAGPSRKEMKQTDPAAVESWISLKYHSSATGLAEKYLRKMVTEQKDPLQYDYLNSLCPRAVINKMTSRGPSKRFLLSLPLEERIKTLLVEGPSIQRFKVIKHLAPDDPVEEVLEILQKYALLVQGLWVLKSSIRHPNARGPEILARDYALLLFSQSPFIKDIELDVLGSQKSTGKIVLRELAVERPSCKDWKFKEATDVLFMKLHPDVVEKQMKLWEVNEQLIQQKFASRKAVQASRSFNRPGSSLPSDEGAVRETTVARSASTSMSKETQEALPKILKKLFQSHKVCSFQTICRGLRDMAVSMSALPKADARAAVAAAKGVDAPEELKAAIREIAYNVHDVYMLKSSSEHPEFDQLRKLVVDLFLGSGPNAKLKKGEFMEAAKIRLRKEPSNTEFQKEVGYDTGLIFSMCLIMFSSYCGSCSGCKNTSFVAADIVQQKDLDVSNGEERHRAH</sequence>
<protein>
    <recommendedName>
        <fullName evidence="4">DNA-directed RNA polymerase III subunit RPC5</fullName>
    </recommendedName>
</protein>
<feature type="compositionally biased region" description="Polar residues" evidence="1">
    <location>
        <begin position="195"/>
        <end position="208"/>
    </location>
</feature>
<dbReference type="PANTHER" id="PTHR12069:SF0">
    <property type="entry name" value="DNA-DIRECTED RNA POLYMERASE III SUBUNIT RPC5"/>
    <property type="match status" value="1"/>
</dbReference>
<feature type="region of interest" description="Disordered" evidence="1">
    <location>
        <begin position="1"/>
        <end position="61"/>
    </location>
</feature>
<dbReference type="EnsemblPlants" id="AUR62008836-RA">
    <property type="protein sequence ID" value="AUR62008836-RA:cds"/>
    <property type="gene ID" value="AUR62008836"/>
</dbReference>
<dbReference type="Pfam" id="PF04801">
    <property type="entry name" value="RPC5"/>
    <property type="match status" value="1"/>
</dbReference>
<dbReference type="Proteomes" id="UP000596660">
    <property type="component" value="Unplaced"/>
</dbReference>
<feature type="compositionally biased region" description="Polar residues" evidence="1">
    <location>
        <begin position="457"/>
        <end position="466"/>
    </location>
</feature>
<feature type="region of interest" description="Disordered" evidence="1">
    <location>
        <begin position="457"/>
        <end position="488"/>
    </location>
</feature>
<dbReference type="Gramene" id="AUR62008836-RA">
    <property type="protein sequence ID" value="AUR62008836-RA:cds"/>
    <property type="gene ID" value="AUR62008836"/>
</dbReference>
<evidence type="ECO:0000313" key="3">
    <source>
        <dbReference type="Proteomes" id="UP000596660"/>
    </source>
</evidence>
<dbReference type="AlphaFoldDB" id="A0A803LAE7"/>
<keyword evidence="3" id="KW-1185">Reference proteome</keyword>
<dbReference type="InterPro" id="IPR006886">
    <property type="entry name" value="RNA_pol_III_Rpc5"/>
</dbReference>
<feature type="compositionally biased region" description="Basic and acidic residues" evidence="1">
    <location>
        <begin position="39"/>
        <end position="50"/>
    </location>
</feature>
<proteinExistence type="predicted"/>
<feature type="compositionally biased region" description="Polar residues" evidence="1">
    <location>
        <begin position="477"/>
        <end position="487"/>
    </location>
</feature>
<dbReference type="OMA" id="INTECEN"/>
<accession>A0A803LAE7</accession>
<reference evidence="2" key="1">
    <citation type="journal article" date="2017" name="Nature">
        <title>The genome of Chenopodium quinoa.</title>
        <authorList>
            <person name="Jarvis D.E."/>
            <person name="Ho Y.S."/>
            <person name="Lightfoot D.J."/>
            <person name="Schmoeckel S.M."/>
            <person name="Li B."/>
            <person name="Borm T.J.A."/>
            <person name="Ohyanagi H."/>
            <person name="Mineta K."/>
            <person name="Michell C.T."/>
            <person name="Saber N."/>
            <person name="Kharbatia N.M."/>
            <person name="Rupper R.R."/>
            <person name="Sharp A.R."/>
            <person name="Dally N."/>
            <person name="Boughton B.A."/>
            <person name="Woo Y.H."/>
            <person name="Gao G."/>
            <person name="Schijlen E.G.W.M."/>
            <person name="Guo X."/>
            <person name="Momin A.A."/>
            <person name="Negrao S."/>
            <person name="Al-Babili S."/>
            <person name="Gehring C."/>
            <person name="Roessner U."/>
            <person name="Jung C."/>
            <person name="Murphy K."/>
            <person name="Arold S.T."/>
            <person name="Gojobori T."/>
            <person name="van der Linden C.G."/>
            <person name="van Loo E.N."/>
            <person name="Jellen E.N."/>
            <person name="Maughan P.J."/>
            <person name="Tester M."/>
        </authorList>
    </citation>
    <scope>NUCLEOTIDE SEQUENCE [LARGE SCALE GENOMIC DNA]</scope>
    <source>
        <strain evidence="2">cv. PI 614886</strain>
    </source>
</reference>
<dbReference type="GO" id="GO:0005666">
    <property type="term" value="C:RNA polymerase III complex"/>
    <property type="evidence" value="ECO:0007669"/>
    <property type="project" value="TreeGrafter"/>
</dbReference>
<reference evidence="2" key="2">
    <citation type="submission" date="2021-03" db="UniProtKB">
        <authorList>
            <consortium name="EnsemblPlants"/>
        </authorList>
    </citation>
    <scope>IDENTIFICATION</scope>
</reference>
<dbReference type="PANTHER" id="PTHR12069">
    <property type="entry name" value="DNA-DIRECTED RNA POLYMERASES III 80 KDA POLYPEPTIDE RNA POLYMERASE III SUBUNIT 5"/>
    <property type="match status" value="1"/>
</dbReference>
<organism evidence="2 3">
    <name type="scientific">Chenopodium quinoa</name>
    <name type="common">Quinoa</name>
    <dbReference type="NCBI Taxonomy" id="63459"/>
    <lineage>
        <taxon>Eukaryota</taxon>
        <taxon>Viridiplantae</taxon>
        <taxon>Streptophyta</taxon>
        <taxon>Embryophyta</taxon>
        <taxon>Tracheophyta</taxon>
        <taxon>Spermatophyta</taxon>
        <taxon>Magnoliopsida</taxon>
        <taxon>eudicotyledons</taxon>
        <taxon>Gunneridae</taxon>
        <taxon>Pentapetalae</taxon>
        <taxon>Caryophyllales</taxon>
        <taxon>Chenopodiaceae</taxon>
        <taxon>Chenopodioideae</taxon>
        <taxon>Atripliceae</taxon>
        <taxon>Chenopodium</taxon>
    </lineage>
</organism>
<dbReference type="GO" id="GO:0042797">
    <property type="term" value="P:tRNA transcription by RNA polymerase III"/>
    <property type="evidence" value="ECO:0007669"/>
    <property type="project" value="TreeGrafter"/>
</dbReference>
<name>A0A803LAE7_CHEQI</name>
<evidence type="ECO:0008006" key="4">
    <source>
        <dbReference type="Google" id="ProtNLM"/>
    </source>
</evidence>
<evidence type="ECO:0000256" key="1">
    <source>
        <dbReference type="SAM" id="MobiDB-lite"/>
    </source>
</evidence>
<feature type="region of interest" description="Disordered" evidence="1">
    <location>
        <begin position="195"/>
        <end position="230"/>
    </location>
</feature>